<evidence type="ECO:0000313" key="11">
    <source>
        <dbReference type="EMBL" id="PVD27134.1"/>
    </source>
</evidence>
<dbReference type="EMBL" id="PZQS01000007">
    <property type="protein sequence ID" value="PVD27134.1"/>
    <property type="molecule type" value="Genomic_DNA"/>
</dbReference>
<reference evidence="11 12" key="1">
    <citation type="submission" date="2018-04" db="EMBL/GenBank/DDBJ databases">
        <title>The genome of golden apple snail Pomacea canaliculata provides insight into stress tolerance and invasive adaptation.</title>
        <authorList>
            <person name="Liu C."/>
            <person name="Liu B."/>
            <person name="Ren Y."/>
            <person name="Zhang Y."/>
            <person name="Wang H."/>
            <person name="Li S."/>
            <person name="Jiang F."/>
            <person name="Yin L."/>
            <person name="Zhang G."/>
            <person name="Qian W."/>
            <person name="Fan W."/>
        </authorList>
    </citation>
    <scope>NUCLEOTIDE SEQUENCE [LARGE SCALE GENOMIC DNA]</scope>
    <source>
        <strain evidence="11">SZHN2017</strain>
        <tissue evidence="11">Muscle</tissue>
    </source>
</reference>
<dbReference type="OrthoDB" id="2019572at2759"/>
<dbReference type="GO" id="GO:0016020">
    <property type="term" value="C:membrane"/>
    <property type="evidence" value="ECO:0007669"/>
    <property type="project" value="UniProtKB-SubCell"/>
</dbReference>
<dbReference type="InterPro" id="IPR003406">
    <property type="entry name" value="Glyco_trans_14"/>
</dbReference>
<evidence type="ECO:0000256" key="4">
    <source>
        <dbReference type="ARBA" id="ARBA00022679"/>
    </source>
</evidence>
<evidence type="ECO:0000256" key="9">
    <source>
        <dbReference type="ARBA" id="ARBA00023180"/>
    </source>
</evidence>
<comment type="subcellular location">
    <subcellularLocation>
        <location evidence="1">Membrane</location>
        <topology evidence="1">Single-pass type II membrane protein</topology>
    </subcellularLocation>
</comment>
<dbReference type="PANTHER" id="PTHR19297">
    <property type="entry name" value="GLYCOSYLTRANSFERASE 14 FAMILY MEMBER"/>
    <property type="match status" value="1"/>
</dbReference>
<dbReference type="Pfam" id="PF02485">
    <property type="entry name" value="Branch"/>
    <property type="match status" value="1"/>
</dbReference>
<evidence type="ECO:0000256" key="7">
    <source>
        <dbReference type="ARBA" id="ARBA00022989"/>
    </source>
</evidence>
<organism evidence="11 12">
    <name type="scientific">Pomacea canaliculata</name>
    <name type="common">Golden apple snail</name>
    <dbReference type="NCBI Taxonomy" id="400727"/>
    <lineage>
        <taxon>Eukaryota</taxon>
        <taxon>Metazoa</taxon>
        <taxon>Spiralia</taxon>
        <taxon>Lophotrochozoa</taxon>
        <taxon>Mollusca</taxon>
        <taxon>Gastropoda</taxon>
        <taxon>Caenogastropoda</taxon>
        <taxon>Architaenioglossa</taxon>
        <taxon>Ampullarioidea</taxon>
        <taxon>Ampullariidae</taxon>
        <taxon>Pomacea</taxon>
    </lineage>
</organism>
<comment type="similarity">
    <text evidence="10">Belongs to the glycosyltransferase 14 family.</text>
</comment>
<keyword evidence="5" id="KW-0812">Transmembrane</keyword>
<comment type="pathway">
    <text evidence="2">Protein modification; protein glycosylation.</text>
</comment>
<protein>
    <recommendedName>
        <fullName evidence="13">Protein xylosyltransferase</fullName>
    </recommendedName>
</protein>
<keyword evidence="9" id="KW-0325">Glycoprotein</keyword>
<keyword evidence="6" id="KW-0735">Signal-anchor</keyword>
<sequence length="343" mass="39714">MKLFAGDKEELIRSREIKSTSPASEAETVRMMARNCGDFQQEYGFIMSSLTEEEENFPIAFSILVFIDAYQADQSYRDTMAAIADCFHNVFLASRSVAVEWGTFTVLEPELICMKDLWPFKKWKYFINLTGQEFPLRTNFELVRILTAYNGANDVESIVKRANKERWASAGPTPHGIIPVKGSVHIAVNRDFVDYVLHSPVAQDFLNWTRRVDVPDETYFATLNHNPQLGIRGSYKGYPETDRVTKPFLTRFKNWGDYPCAEGNFNRDICILSTGDLPLLDTRPEMFANKFYQDYSRVALECLHERLYNHTRDEFLGMMDFNASYYQNVSFVKNMVTVEKTKW</sequence>
<comment type="caution">
    <text evidence="11">The sequence shown here is derived from an EMBL/GenBank/DDBJ whole genome shotgun (WGS) entry which is preliminary data.</text>
</comment>
<dbReference type="GO" id="GO:0008375">
    <property type="term" value="F:acetylglucosaminyltransferase activity"/>
    <property type="evidence" value="ECO:0007669"/>
    <property type="project" value="TreeGrafter"/>
</dbReference>
<evidence type="ECO:0008006" key="13">
    <source>
        <dbReference type="Google" id="ProtNLM"/>
    </source>
</evidence>
<keyword evidence="4" id="KW-0808">Transferase</keyword>
<name>A0A2T7P141_POMCA</name>
<evidence type="ECO:0000256" key="6">
    <source>
        <dbReference type="ARBA" id="ARBA00022968"/>
    </source>
</evidence>
<proteinExistence type="inferred from homology"/>
<evidence type="ECO:0000313" key="12">
    <source>
        <dbReference type="Proteomes" id="UP000245119"/>
    </source>
</evidence>
<dbReference type="AlphaFoldDB" id="A0A2T7P141"/>
<dbReference type="PANTHER" id="PTHR19297:SF185">
    <property type="entry name" value="BETA-1,3-GALACTOSYL-O-GLYCOSYL-GLYCOPROTEIN BETA-1,6-N-ACETYLGLUCOSAMINYLTRANSFERASE 3"/>
    <property type="match status" value="1"/>
</dbReference>
<evidence type="ECO:0000256" key="1">
    <source>
        <dbReference type="ARBA" id="ARBA00004606"/>
    </source>
</evidence>
<evidence type="ECO:0000256" key="2">
    <source>
        <dbReference type="ARBA" id="ARBA00004922"/>
    </source>
</evidence>
<keyword evidence="8" id="KW-0472">Membrane</keyword>
<accession>A0A2T7P141</accession>
<evidence type="ECO:0000256" key="10">
    <source>
        <dbReference type="ARBA" id="ARBA00038150"/>
    </source>
</evidence>
<evidence type="ECO:0000256" key="5">
    <source>
        <dbReference type="ARBA" id="ARBA00022692"/>
    </source>
</evidence>
<keyword evidence="3" id="KW-0328">Glycosyltransferase</keyword>
<evidence type="ECO:0000256" key="8">
    <source>
        <dbReference type="ARBA" id="ARBA00023136"/>
    </source>
</evidence>
<dbReference type="Proteomes" id="UP000245119">
    <property type="component" value="Linkage Group LG7"/>
</dbReference>
<keyword evidence="7" id="KW-1133">Transmembrane helix</keyword>
<keyword evidence="12" id="KW-1185">Reference proteome</keyword>
<gene>
    <name evidence="11" type="ORF">C0Q70_12286</name>
</gene>
<evidence type="ECO:0000256" key="3">
    <source>
        <dbReference type="ARBA" id="ARBA00022676"/>
    </source>
</evidence>